<organism evidence="1 2">
    <name type="scientific">Mesorhizobium erdmanii</name>
    <dbReference type="NCBI Taxonomy" id="1777866"/>
    <lineage>
        <taxon>Bacteria</taxon>
        <taxon>Pseudomonadati</taxon>
        <taxon>Pseudomonadota</taxon>
        <taxon>Alphaproteobacteria</taxon>
        <taxon>Hyphomicrobiales</taxon>
        <taxon>Phyllobacteriaceae</taxon>
        <taxon>Mesorhizobium</taxon>
    </lineage>
</organism>
<evidence type="ECO:0000313" key="1">
    <source>
        <dbReference type="EMBL" id="RXT38159.1"/>
    </source>
</evidence>
<dbReference type="EMBL" id="MZXX01000036">
    <property type="protein sequence ID" value="RXT38159.1"/>
    <property type="molecule type" value="Genomic_DNA"/>
</dbReference>
<dbReference type="Proteomes" id="UP000290444">
    <property type="component" value="Unassembled WGS sequence"/>
</dbReference>
<evidence type="ECO:0000313" key="2">
    <source>
        <dbReference type="Proteomes" id="UP000290444"/>
    </source>
</evidence>
<gene>
    <name evidence="1" type="ORF">B5V01_27155</name>
</gene>
<reference evidence="1 2" key="1">
    <citation type="submission" date="2017-03" db="EMBL/GenBank/DDBJ databases">
        <authorList>
            <person name="Safronova V.I."/>
            <person name="Sazanova A.L."/>
            <person name="Chirak E.R."/>
        </authorList>
    </citation>
    <scope>NUCLEOTIDE SEQUENCE [LARGE SCALE GENOMIC DNA]</scope>
    <source>
        <strain evidence="1 2">Opo-242</strain>
    </source>
</reference>
<protein>
    <submittedName>
        <fullName evidence="1">Uncharacterized protein</fullName>
    </submittedName>
</protein>
<proteinExistence type="predicted"/>
<sequence>MVDVPGAPRQKTGMDGRIRQEGNVSHRIALCRAISLPIGRVLAIGMLNCHSHIGASMSFAALIREGP</sequence>
<comment type="caution">
    <text evidence="1">The sequence shown here is derived from an EMBL/GenBank/DDBJ whole genome shotgun (WGS) entry which is preliminary data.</text>
</comment>
<name>A0A4Q1UQR6_9HYPH</name>
<accession>A0A4Q1UQR6</accession>
<dbReference type="AlphaFoldDB" id="A0A4Q1UQR6"/>